<evidence type="ECO:0000256" key="3">
    <source>
        <dbReference type="ARBA" id="ARBA00022801"/>
    </source>
</evidence>
<evidence type="ECO:0000256" key="5">
    <source>
        <dbReference type="SAM" id="SignalP"/>
    </source>
</evidence>
<comment type="caution">
    <text evidence="7">The sequence shown here is derived from an EMBL/GenBank/DDBJ whole genome shotgun (WGS) entry which is preliminary data.</text>
</comment>
<dbReference type="InterPro" id="IPR013595">
    <property type="entry name" value="Pept_S33_TAP-like_C"/>
</dbReference>
<feature type="region of interest" description="Disordered" evidence="4">
    <location>
        <begin position="35"/>
        <end position="60"/>
    </location>
</feature>
<comment type="similarity">
    <text evidence="1">Belongs to the peptidase S33 family.</text>
</comment>
<dbReference type="InterPro" id="IPR051601">
    <property type="entry name" value="Serine_prot/Carboxylest_S33"/>
</dbReference>
<dbReference type="Pfam" id="PF08386">
    <property type="entry name" value="Abhydrolase_4"/>
    <property type="match status" value="1"/>
</dbReference>
<proteinExistence type="inferred from homology"/>
<dbReference type="AlphaFoldDB" id="A0A5C8Z2L4"/>
<sequence>MTAAPPPVPGRPGRRLLRGAALLAAAALALTACSGTPEPTGGAPTTLPPTPSTTAVPGEQATDPAYARYYDQRVDWSDCGGGLQCATVEVPVDWSQPDRDRLGLAVARHPATDPSRKVGSLLVNPGGPGASGVAWLRGGVQAVVSDAVEQRYDVVAFDPRGTGSSQPVQCLSDAEFDAYRADPADPTTPTGLAEETSEAEQFAQGCEVDAGLLLGHLGTADAVRDLDVLRAAVGSERLDYLGKSYGTLLGAEYAGRFPHRVGRLVLDGALDPASSATDVDLVQAEGLEQSLRAYAQACSQRSGCDLGSTADAVVQQVRDVLTAARKEPLGTSDPQRPLTAPLAFQGVIATLYDSGTWPLLDRAVRDARGGDGSRLLQLADAYAGRQPDGTYSSNILQAFTAISCLDRPVDASPEGMAAEAAQLEQRSPTFGRSLSYGALQCGVWPVPPTRTPAPVKAEGAAPVLVVGTTNDPATPYVWAQSLASQLSSARLLTYRGEGHTAYRRGSACVDGAVDGYLLSGVLPGQDATCDS</sequence>
<evidence type="ECO:0000313" key="7">
    <source>
        <dbReference type="EMBL" id="TXR52335.1"/>
    </source>
</evidence>
<protein>
    <submittedName>
        <fullName evidence="7">Alpha/beta hydrolase</fullName>
    </submittedName>
</protein>
<feature type="signal peptide" evidence="5">
    <location>
        <begin position="1"/>
        <end position="34"/>
    </location>
</feature>
<evidence type="ECO:0000313" key="8">
    <source>
        <dbReference type="Proteomes" id="UP000321234"/>
    </source>
</evidence>
<dbReference type="GO" id="GO:0016787">
    <property type="term" value="F:hydrolase activity"/>
    <property type="evidence" value="ECO:0007669"/>
    <property type="project" value="UniProtKB-KW"/>
</dbReference>
<dbReference type="Proteomes" id="UP000321234">
    <property type="component" value="Unassembled WGS sequence"/>
</dbReference>
<evidence type="ECO:0000256" key="1">
    <source>
        <dbReference type="ARBA" id="ARBA00010088"/>
    </source>
</evidence>
<reference evidence="7 8" key="1">
    <citation type="submission" date="2019-07" db="EMBL/GenBank/DDBJ databases">
        <title>Quadrisphaera sp. strain DD2A genome sequencing and assembly.</title>
        <authorList>
            <person name="Kim I."/>
        </authorList>
    </citation>
    <scope>NUCLEOTIDE SEQUENCE [LARGE SCALE GENOMIC DNA]</scope>
    <source>
        <strain evidence="7 8">DD2A</strain>
    </source>
</reference>
<gene>
    <name evidence="7" type="ORF">FMM08_20340</name>
</gene>
<name>A0A5C8Z2L4_9ACTN</name>
<evidence type="ECO:0000256" key="2">
    <source>
        <dbReference type="ARBA" id="ARBA00022729"/>
    </source>
</evidence>
<dbReference type="Gene3D" id="3.40.50.1820">
    <property type="entry name" value="alpha/beta hydrolase"/>
    <property type="match status" value="1"/>
</dbReference>
<keyword evidence="8" id="KW-1185">Reference proteome</keyword>
<feature type="chain" id="PRO_5039553679" evidence="5">
    <location>
        <begin position="35"/>
        <end position="531"/>
    </location>
</feature>
<keyword evidence="3 7" id="KW-0378">Hydrolase</keyword>
<dbReference type="RefSeq" id="WP_147928172.1">
    <property type="nucleotide sequence ID" value="NZ_VKAC01000015.1"/>
</dbReference>
<feature type="compositionally biased region" description="Low complexity" evidence="4">
    <location>
        <begin position="35"/>
        <end position="45"/>
    </location>
</feature>
<evidence type="ECO:0000256" key="4">
    <source>
        <dbReference type="SAM" id="MobiDB-lite"/>
    </source>
</evidence>
<evidence type="ECO:0000259" key="6">
    <source>
        <dbReference type="Pfam" id="PF08386"/>
    </source>
</evidence>
<dbReference type="PANTHER" id="PTHR43248:SF29">
    <property type="entry name" value="TRIPEPTIDYL AMINOPEPTIDASE"/>
    <property type="match status" value="1"/>
</dbReference>
<dbReference type="OrthoDB" id="4498590at2"/>
<dbReference type="InterPro" id="IPR029058">
    <property type="entry name" value="AB_hydrolase_fold"/>
</dbReference>
<feature type="domain" description="Peptidase S33 tripeptidyl aminopeptidase-like C-terminal" evidence="6">
    <location>
        <begin position="427"/>
        <end position="529"/>
    </location>
</feature>
<keyword evidence="2 5" id="KW-0732">Signal</keyword>
<accession>A0A5C8Z2L4</accession>
<dbReference type="SUPFAM" id="SSF53474">
    <property type="entry name" value="alpha/beta-Hydrolases"/>
    <property type="match status" value="1"/>
</dbReference>
<dbReference type="EMBL" id="VKAC01000015">
    <property type="protein sequence ID" value="TXR52335.1"/>
    <property type="molecule type" value="Genomic_DNA"/>
</dbReference>
<organism evidence="7 8">
    <name type="scientific">Quadrisphaera setariae</name>
    <dbReference type="NCBI Taxonomy" id="2593304"/>
    <lineage>
        <taxon>Bacteria</taxon>
        <taxon>Bacillati</taxon>
        <taxon>Actinomycetota</taxon>
        <taxon>Actinomycetes</taxon>
        <taxon>Kineosporiales</taxon>
        <taxon>Kineosporiaceae</taxon>
        <taxon>Quadrisphaera</taxon>
    </lineage>
</organism>
<dbReference type="PANTHER" id="PTHR43248">
    <property type="entry name" value="2-SUCCINYL-6-HYDROXY-2,4-CYCLOHEXADIENE-1-CARBOXYLATE SYNTHASE"/>
    <property type="match status" value="1"/>
</dbReference>